<dbReference type="GO" id="GO:0006310">
    <property type="term" value="P:DNA recombination"/>
    <property type="evidence" value="ECO:0007669"/>
    <property type="project" value="UniProtKB-KW"/>
</dbReference>
<dbReference type="GO" id="GO:0006260">
    <property type="term" value="P:DNA replication"/>
    <property type="evidence" value="ECO:0007669"/>
    <property type="project" value="UniProtKB-KW"/>
</dbReference>
<comment type="function">
    <text evidence="7">SbcCD cleaves DNA hairpin structures. These structures can inhibit DNA replication and are intermediates in certain DNA recombination reactions. The complex acts as a 3'-&gt;5' double strand exonuclease that can open hairpins. It also has a 5' single-strand endonuclease activity.</text>
</comment>
<organism evidence="10 11">
    <name type="scientific">Granulimonas faecalis</name>
    <dbReference type="NCBI Taxonomy" id="2894155"/>
    <lineage>
        <taxon>Bacteria</taxon>
        <taxon>Bacillati</taxon>
        <taxon>Actinomycetota</taxon>
        <taxon>Coriobacteriia</taxon>
        <taxon>Coriobacteriales</taxon>
        <taxon>Kribbibacteriaceae</taxon>
        <taxon>Granulimonas</taxon>
    </lineage>
</organism>
<evidence type="ECO:0000259" key="9">
    <source>
        <dbReference type="Pfam" id="PF12320"/>
    </source>
</evidence>
<keyword evidence="11" id="KW-1185">Reference proteome</keyword>
<dbReference type="Pfam" id="PF00149">
    <property type="entry name" value="Metallophos"/>
    <property type="match status" value="1"/>
</dbReference>
<evidence type="ECO:0000259" key="8">
    <source>
        <dbReference type="Pfam" id="PF00149"/>
    </source>
</evidence>
<dbReference type="PANTHER" id="PTHR30337:SF0">
    <property type="entry name" value="NUCLEASE SBCCD SUBUNIT D"/>
    <property type="match status" value="1"/>
</dbReference>
<evidence type="ECO:0000313" key="10">
    <source>
        <dbReference type="EMBL" id="GJM55963.1"/>
    </source>
</evidence>
<keyword evidence="4 7" id="KW-0540">Nuclease</keyword>
<evidence type="ECO:0000256" key="7">
    <source>
        <dbReference type="RuleBase" id="RU363069"/>
    </source>
</evidence>
<dbReference type="InterPro" id="IPR026843">
    <property type="entry name" value="SbcD_C"/>
</dbReference>
<keyword evidence="5 7" id="KW-0378">Hydrolase</keyword>
<evidence type="ECO:0000256" key="6">
    <source>
        <dbReference type="ARBA" id="ARBA00022839"/>
    </source>
</evidence>
<evidence type="ECO:0000256" key="2">
    <source>
        <dbReference type="ARBA" id="ARBA00011322"/>
    </source>
</evidence>
<reference evidence="10" key="1">
    <citation type="journal article" date="2022" name="Int. J. Syst. Evol. Microbiol.">
        <title>Granulimonas faecalis gen. nov., sp. nov., and Leptogranulimonas caecicola gen. nov., sp. nov., novel lactate-producing Atopobiaceae bacteria isolated from mouse intestines, and an emended description of the family Atopobiaceae.</title>
        <authorList>
            <person name="Morinaga K."/>
            <person name="Kusada H."/>
            <person name="Sakamoto S."/>
            <person name="Murakami T."/>
            <person name="Toyoda A."/>
            <person name="Mori H."/>
            <person name="Meng X.Y."/>
            <person name="Takashino M."/>
            <person name="Murotomi K."/>
            <person name="Tamaki H."/>
        </authorList>
    </citation>
    <scope>NUCLEOTIDE SEQUENCE</scope>
    <source>
        <strain evidence="10">OPF53</strain>
    </source>
</reference>
<dbReference type="Proteomes" id="UP001055025">
    <property type="component" value="Unassembled WGS sequence"/>
</dbReference>
<dbReference type="PANTHER" id="PTHR30337">
    <property type="entry name" value="COMPONENT OF ATP-DEPENDENT DSDNA EXONUCLEASE"/>
    <property type="match status" value="1"/>
</dbReference>
<dbReference type="SUPFAM" id="SSF56300">
    <property type="entry name" value="Metallo-dependent phosphatases"/>
    <property type="match status" value="1"/>
</dbReference>
<dbReference type="CDD" id="cd00840">
    <property type="entry name" value="MPP_Mre11_N"/>
    <property type="match status" value="1"/>
</dbReference>
<accession>A0AAV5B5Z4</accession>
<keyword evidence="7" id="KW-0255">Endonuclease</keyword>
<evidence type="ECO:0000256" key="1">
    <source>
        <dbReference type="ARBA" id="ARBA00010555"/>
    </source>
</evidence>
<sequence>MRLLHISDVHAGKRLHGYSQEEDLAHALAQVVDVCRERSVDCVLVAGDLYDTTQPPDYAVTLVDGFLRDLAEAGVRVVAVPGNHDSAARVGFASPLLAASGVHVVGPLEGPVEPVVLEDAHGEVRVWPVPFVRPATVRAALGCDAPSPTEALAAVVDAMGVDGSVRNVCVAHQFVTSGGVGPERSESELTLGDADNVEVSVFDPFDYVALGHLHRAQKVGRETVRYSGTPLKYSRGEAGNDKSMVLVDLGEKRGPGDCDLSFELVPFEPLRDVRQACGPLEELVSPEVLALAPADDYVAVTLTDDTLPLDALGRLREAYPNLLSLEHAPASATGAREAEVRAPDPGLDLEGLFAGFFEAQRGHAMDDRQRAVLAECVALVGEGE</sequence>
<keyword evidence="7" id="KW-0235">DNA replication</keyword>
<dbReference type="AlphaFoldDB" id="A0AAV5B5Z4"/>
<keyword evidence="7" id="KW-0233">DNA recombination</keyword>
<comment type="caution">
    <text evidence="10">The sequence shown here is derived from an EMBL/GenBank/DDBJ whole genome shotgun (WGS) entry which is preliminary data.</text>
</comment>
<dbReference type="InterPro" id="IPR004843">
    <property type="entry name" value="Calcineurin-like_PHP"/>
</dbReference>
<dbReference type="EMBL" id="BQKC01000001">
    <property type="protein sequence ID" value="GJM55963.1"/>
    <property type="molecule type" value="Genomic_DNA"/>
</dbReference>
<dbReference type="Gene3D" id="3.60.21.10">
    <property type="match status" value="1"/>
</dbReference>
<dbReference type="InterPro" id="IPR004593">
    <property type="entry name" value="SbcD"/>
</dbReference>
<evidence type="ECO:0000256" key="3">
    <source>
        <dbReference type="ARBA" id="ARBA00013365"/>
    </source>
</evidence>
<dbReference type="Pfam" id="PF12320">
    <property type="entry name" value="SbcD_C"/>
    <property type="match status" value="1"/>
</dbReference>
<dbReference type="InterPro" id="IPR029052">
    <property type="entry name" value="Metallo-depent_PP-like"/>
</dbReference>
<dbReference type="NCBIfam" id="TIGR00619">
    <property type="entry name" value="sbcd"/>
    <property type="match status" value="1"/>
</dbReference>
<evidence type="ECO:0000313" key="11">
    <source>
        <dbReference type="Proteomes" id="UP001055025"/>
    </source>
</evidence>
<dbReference type="GO" id="GO:0008408">
    <property type="term" value="F:3'-5' exonuclease activity"/>
    <property type="evidence" value="ECO:0007669"/>
    <property type="project" value="InterPro"/>
</dbReference>
<comment type="similarity">
    <text evidence="1 7">Belongs to the SbcD family.</text>
</comment>
<feature type="domain" description="Calcineurin-like phosphoesterase" evidence="8">
    <location>
        <begin position="1"/>
        <end position="131"/>
    </location>
</feature>
<evidence type="ECO:0000256" key="4">
    <source>
        <dbReference type="ARBA" id="ARBA00022722"/>
    </source>
</evidence>
<evidence type="ECO:0000256" key="5">
    <source>
        <dbReference type="ARBA" id="ARBA00022801"/>
    </source>
</evidence>
<dbReference type="InterPro" id="IPR050535">
    <property type="entry name" value="DNA_Repair-Maintenance_Comp"/>
</dbReference>
<proteinExistence type="inferred from homology"/>
<comment type="subunit">
    <text evidence="2 7">Heterodimer of SbcC and SbcD.</text>
</comment>
<keyword evidence="6 7" id="KW-0269">Exonuclease</keyword>
<feature type="domain" description="Nuclease SbcCD subunit D C-terminal" evidence="9">
    <location>
        <begin position="267"/>
        <end position="360"/>
    </location>
</feature>
<dbReference type="RefSeq" id="WP_168354133.1">
    <property type="nucleotide sequence ID" value="NZ_BQKC01000001.1"/>
</dbReference>
<dbReference type="GO" id="GO:0004519">
    <property type="term" value="F:endonuclease activity"/>
    <property type="evidence" value="ECO:0007669"/>
    <property type="project" value="UniProtKB-KW"/>
</dbReference>
<protein>
    <recommendedName>
        <fullName evidence="3 7">Nuclease SbcCD subunit D</fullName>
    </recommendedName>
</protein>
<gene>
    <name evidence="7 10" type="primary">sbcD</name>
    <name evidence="10" type="ORF">ATOP_16180</name>
</gene>
<dbReference type="InterPro" id="IPR041796">
    <property type="entry name" value="Mre11_N"/>
</dbReference>
<name>A0AAV5B5Z4_9ACTN</name>